<evidence type="ECO:0000256" key="2">
    <source>
        <dbReference type="ARBA" id="ARBA00006653"/>
    </source>
</evidence>
<dbReference type="Proteomes" id="UP000823674">
    <property type="component" value="Chromosome A10"/>
</dbReference>
<dbReference type="InterPro" id="IPR033370">
    <property type="entry name" value="COG1"/>
</dbReference>
<feature type="compositionally biased region" description="Low complexity" evidence="8">
    <location>
        <begin position="1289"/>
        <end position="1302"/>
    </location>
</feature>
<dbReference type="Pfam" id="PF08700">
    <property type="entry name" value="VPS51_Exo84_N"/>
    <property type="match status" value="1"/>
</dbReference>
<keyword evidence="5" id="KW-0653">Protein transport</keyword>
<evidence type="ECO:0000256" key="5">
    <source>
        <dbReference type="ARBA" id="ARBA00022927"/>
    </source>
</evidence>
<evidence type="ECO:0000256" key="7">
    <source>
        <dbReference type="ARBA" id="ARBA00023136"/>
    </source>
</evidence>
<keyword evidence="6" id="KW-0333">Golgi apparatus</keyword>
<evidence type="ECO:0000313" key="9">
    <source>
        <dbReference type="EMBL" id="KAG5376742.1"/>
    </source>
</evidence>
<comment type="subcellular location">
    <subcellularLocation>
        <location evidence="1">Golgi apparatus membrane</location>
        <topology evidence="1">Peripheral membrane protein</topology>
    </subcellularLocation>
</comment>
<feature type="region of interest" description="Disordered" evidence="8">
    <location>
        <begin position="1"/>
        <end position="33"/>
    </location>
</feature>
<feature type="region of interest" description="Disordered" evidence="8">
    <location>
        <begin position="968"/>
        <end position="1001"/>
    </location>
</feature>
<comment type="similarity">
    <text evidence="2">Belongs to the COG1 family.</text>
</comment>
<dbReference type="InterPro" id="IPR012474">
    <property type="entry name" value="Frigida"/>
</dbReference>
<accession>A0ABQ7KR28</accession>
<evidence type="ECO:0000256" key="3">
    <source>
        <dbReference type="ARBA" id="ARBA00020978"/>
    </source>
</evidence>
<dbReference type="PANTHER" id="PTHR31658">
    <property type="entry name" value="CONSERVED OLIGOMERIC GOLGI COMPLEX SUBUNIT 1"/>
    <property type="match status" value="1"/>
</dbReference>
<feature type="compositionally biased region" description="Basic and acidic residues" evidence="8">
    <location>
        <begin position="23"/>
        <end position="33"/>
    </location>
</feature>
<evidence type="ECO:0000256" key="1">
    <source>
        <dbReference type="ARBA" id="ARBA00004395"/>
    </source>
</evidence>
<feature type="region of interest" description="Disordered" evidence="8">
    <location>
        <begin position="1574"/>
        <end position="1600"/>
    </location>
</feature>
<organism evidence="9 10">
    <name type="scientific">Brassica rapa subsp. trilocularis</name>
    <dbReference type="NCBI Taxonomy" id="1813537"/>
    <lineage>
        <taxon>Eukaryota</taxon>
        <taxon>Viridiplantae</taxon>
        <taxon>Streptophyta</taxon>
        <taxon>Embryophyta</taxon>
        <taxon>Tracheophyta</taxon>
        <taxon>Spermatophyta</taxon>
        <taxon>Magnoliopsida</taxon>
        <taxon>eudicotyledons</taxon>
        <taxon>Gunneridae</taxon>
        <taxon>Pentapetalae</taxon>
        <taxon>rosids</taxon>
        <taxon>malvids</taxon>
        <taxon>Brassicales</taxon>
        <taxon>Brassicaceae</taxon>
        <taxon>Brassiceae</taxon>
        <taxon>Brassica</taxon>
    </lineage>
</organism>
<proteinExistence type="inferred from homology"/>
<evidence type="ECO:0000256" key="6">
    <source>
        <dbReference type="ARBA" id="ARBA00023034"/>
    </source>
</evidence>
<evidence type="ECO:0000256" key="4">
    <source>
        <dbReference type="ARBA" id="ARBA00022448"/>
    </source>
</evidence>
<comment type="caution">
    <text evidence="9">The sequence shown here is derived from an EMBL/GenBank/DDBJ whole genome shotgun (WGS) entry which is preliminary data.</text>
</comment>
<evidence type="ECO:0000256" key="8">
    <source>
        <dbReference type="SAM" id="MobiDB-lite"/>
    </source>
</evidence>
<dbReference type="PANTHER" id="PTHR31658:SF0">
    <property type="entry name" value="CONSERVED OLIGOMERIC GOLGI COMPLEX SUBUNIT 1"/>
    <property type="match status" value="1"/>
</dbReference>
<gene>
    <name evidence="9" type="primary">A10p029370.1_BraROA</name>
    <name evidence="9" type="ORF">IGI04_041338</name>
</gene>
<reference evidence="9 10" key="1">
    <citation type="submission" date="2021-03" db="EMBL/GenBank/DDBJ databases">
        <authorList>
            <person name="King G.J."/>
            <person name="Bancroft I."/>
            <person name="Baten A."/>
            <person name="Bloomfield J."/>
            <person name="Borpatragohain P."/>
            <person name="He Z."/>
            <person name="Irish N."/>
            <person name="Irwin J."/>
            <person name="Liu K."/>
            <person name="Mauleon R.P."/>
            <person name="Moore J."/>
            <person name="Morris R."/>
            <person name="Ostergaard L."/>
            <person name="Wang B."/>
            <person name="Wells R."/>
        </authorList>
    </citation>
    <scope>NUCLEOTIDE SEQUENCE [LARGE SCALE GENOMIC DNA]</scope>
    <source>
        <strain evidence="9">R-o-18</strain>
        <tissue evidence="9">Leaf</tissue>
    </source>
</reference>
<protein>
    <recommendedName>
        <fullName evidence="3">Conserved oligomeric Golgi complex subunit 1</fullName>
    </recommendedName>
</protein>
<name>A0ABQ7KR28_BRACM</name>
<dbReference type="EMBL" id="JADBGQ010000010">
    <property type="protein sequence ID" value="KAG5376742.1"/>
    <property type="molecule type" value="Genomic_DNA"/>
</dbReference>
<keyword evidence="10" id="KW-1185">Reference proteome</keyword>
<evidence type="ECO:0000313" key="10">
    <source>
        <dbReference type="Proteomes" id="UP000823674"/>
    </source>
</evidence>
<keyword evidence="7" id="KW-0472">Membrane</keyword>
<dbReference type="Pfam" id="PF07899">
    <property type="entry name" value="Frigida"/>
    <property type="match status" value="1"/>
</dbReference>
<feature type="region of interest" description="Disordered" evidence="8">
    <location>
        <begin position="1289"/>
        <end position="1311"/>
    </location>
</feature>
<feature type="compositionally biased region" description="Polar residues" evidence="8">
    <location>
        <begin position="968"/>
        <end position="997"/>
    </location>
</feature>
<keyword evidence="4" id="KW-0813">Transport</keyword>
<sequence length="1677" mass="186849">MRMSSASAAEHRPSAATLGGGQRDAESLFRAKPMSEIRNVESATRKNIEDKKEELRQLVGTRYRDLIDSADSIVHMKSLCESISANISSIHGNIRSLSSSSSVAEAPTIANPNSVRVNVYGIACRVKYLVDTPENIWGCLDESMFLEAAGRYMRAQHVQQRLVKLEGCGGGEVDQSKLLEKFPLLEHQWQIVESFKAQISQRSHERLLDQGLGLGAYVDALTAVAVVDELDPKGVLGLFLDSRRTWVLQKLNACSGDDAGNVVSVFCDVLSVIEVTVGQVGELFLQALTDMPLFYKTILSTPPASQLFGGIPNPEEEVALWKSFRDNLESVMVIFDKADISKACLSWLRECGGQIVGKVNGKHLIEAIVTGGELGTAEKLIRETMDSKDVLSGSLDWLKGVFGSEVELPWNRIREIVLEDDLNLWDEIFEKAFVERMKSIIDSRFDDLAKAVNVAESVRAFSEITGEKINFQAYLNRPSTGGGVWFIEPNAKKLGLIAGNKTSPEESDFQSCLTAYFGPEVSQMRDAVDQRCQNVLEDLLSFFESEKAGQRLKDLAPYVQNRCYDSVSALLSDVDKELEFLFSAIKKENNDSEAISPAIVIEKSLFMGRLLFALLNHSEHVPLILGSPRLWCRETMTAVSDKLSSLLRQPRYGSNTALTADSPGKQVHTDLRKQSSLAVAALLKAEEKTSPKFEELNKTMRDLCIKAHTLWIQWLSDELSAILLRDLRSDDGLSATTPLRGWEETIVKEEQGESPSELKISLPSLPSLYIISFLCRASEEIHRIGGHVLDKSILQKFASSLLEKIIIIYEDFVSPREANEPQISEKGVLQILLDLRFASDVLSGGDTSTNVEIPKSTVNRSAFRRKQGQQQRKSVSRGRIDGVISQLSQKLDPIDWLTYEPYLWENEKQSYLRHAVLFGFFVQLNRMYTDTAQKLPTNSESNIMPCSTVPRFKYLPISAPALSSRSTNKVSIPVTSNEGSSRNSWNSFTNGEHSQTSDLDDDSSFGVASPFLKSFMQAGSRFGSILSDGQVGIFKDRSAAAMSTFGDIIPAQAAGLLSSFTTTRGFGTSSFISERLQLLLICKNLGDIEEERDIVVFPCHVFFLPVFRLVFLHYNLLLHGLDSDIDFGKRSIQSRASSARYISFLFLTKAKRLNRISLCRYWSNRACSTGCTILSHSIPSGSPRAQPIKMTRSSLSFSNTLVWSQVSTVFSIAYKPSPIKPKKVTTMTETETIAAAINQIDEKKQKLKKAFDDLQSHRSLLSPSFPLSWSDIDSHFSSLQSSLSNRFRLLQSQPPSPNNASPRIETADDPEPPLVVIRPELRALCEKMDSTGLSKFLADHWDDDAMPNQELSAAFRYSPDPATMVLNAIDGSSKGKSVDVRRVFVLLMEALIEINDKNITLDTKEKAKKVADNWNTKINNKPFEALLFLHLLAAFELGSEFNSEELSRYVVMIAKYKQATLLCNKVCLDKERVGEVITKLLSIGKPILAVRFMYECGRTDGFEPVSVLKGYVKEAREAAERVCKEDKYSLKSQNEATDKEVSALRAVIKIIKDRNLEAEFSEERVEERVEELERQKAQRKRNVEPPQPKPKGRKRPRDRTQVYRQEAGGVMIEPSHHHGLQLNPFGVVNPARGGILGPYMSPVAAGLYGAAAIPQPVCYGQQAGFVMPPFHPSYYSQ</sequence>